<proteinExistence type="predicted"/>
<evidence type="ECO:0000313" key="2">
    <source>
        <dbReference type="Proteomes" id="UP001162480"/>
    </source>
</evidence>
<feature type="non-terminal residue" evidence="1">
    <location>
        <position position="65"/>
    </location>
</feature>
<feature type="non-terminal residue" evidence="1">
    <location>
        <position position="1"/>
    </location>
</feature>
<gene>
    <name evidence="1" type="ORF">OCTVUL_1B007868</name>
</gene>
<dbReference type="AlphaFoldDB" id="A0AA36B280"/>
<accession>A0AA36B280</accession>
<dbReference type="Proteomes" id="UP001162480">
    <property type="component" value="Chromosome 7"/>
</dbReference>
<organism evidence="1 2">
    <name type="scientific">Octopus vulgaris</name>
    <name type="common">Common octopus</name>
    <dbReference type="NCBI Taxonomy" id="6645"/>
    <lineage>
        <taxon>Eukaryota</taxon>
        <taxon>Metazoa</taxon>
        <taxon>Spiralia</taxon>
        <taxon>Lophotrochozoa</taxon>
        <taxon>Mollusca</taxon>
        <taxon>Cephalopoda</taxon>
        <taxon>Coleoidea</taxon>
        <taxon>Octopodiformes</taxon>
        <taxon>Octopoda</taxon>
        <taxon>Incirrata</taxon>
        <taxon>Octopodidae</taxon>
        <taxon>Octopus</taxon>
    </lineage>
</organism>
<name>A0AA36B280_OCTVU</name>
<reference evidence="1" key="1">
    <citation type="submission" date="2023-08" db="EMBL/GenBank/DDBJ databases">
        <authorList>
            <person name="Alioto T."/>
            <person name="Alioto T."/>
            <person name="Gomez Garrido J."/>
        </authorList>
    </citation>
    <scope>NUCLEOTIDE SEQUENCE</scope>
</reference>
<dbReference type="EMBL" id="OX597820">
    <property type="protein sequence ID" value="CAI9725267.1"/>
    <property type="molecule type" value="Genomic_DNA"/>
</dbReference>
<protein>
    <submittedName>
        <fullName evidence="1">Uncharacterized protein</fullName>
    </submittedName>
</protein>
<sequence>LKKQKRNDYSSQTATKSSIIIQISLVFSSNLRSVSYCITYRNPEHLSFSKITTTTRTKYYPLIIQ</sequence>
<evidence type="ECO:0000313" key="1">
    <source>
        <dbReference type="EMBL" id="CAI9725267.1"/>
    </source>
</evidence>
<keyword evidence="2" id="KW-1185">Reference proteome</keyword>